<dbReference type="OrthoDB" id="266164at2157"/>
<evidence type="ECO:0000313" key="2">
    <source>
        <dbReference type="EMBL" id="AUX09092.1"/>
    </source>
</evidence>
<name>A0A343TJ20_9EURY</name>
<dbReference type="InterPro" id="IPR029068">
    <property type="entry name" value="Glyas_Bleomycin-R_OHBP_Dase"/>
</dbReference>
<reference evidence="3" key="1">
    <citation type="submission" date="2017-11" db="EMBL/GenBank/DDBJ databases">
        <title>Phenotypic and genomic properties of facultatively anaerobic sulfur-reducing natronoarchaea from hypersaline soda lakes.</title>
        <authorList>
            <person name="Sorokin D.Y."/>
            <person name="Kublanov I.V."/>
            <person name="Roman P."/>
            <person name="Sinninghe Damste J.S."/>
            <person name="Golyshin P.N."/>
            <person name="Rojo D."/>
            <person name="Ciordia S."/>
            <person name="Mena M.D.C."/>
            <person name="Ferrer M."/>
            <person name="Messina E."/>
            <person name="Smedile F."/>
            <person name="La Spada G."/>
            <person name="La Cono V."/>
            <person name="Yakimov M.M."/>
        </authorList>
    </citation>
    <scope>NUCLEOTIDE SEQUENCE [LARGE SCALE GENOMIC DNA]</scope>
    <source>
        <strain evidence="3">AArc-Sl</strain>
    </source>
</reference>
<dbReference type="GeneID" id="37877813"/>
<protein>
    <recommendedName>
        <fullName evidence="1">Glyoxalase-like domain-containing protein</fullName>
    </recommendedName>
</protein>
<evidence type="ECO:0000313" key="3">
    <source>
        <dbReference type="Proteomes" id="UP000263012"/>
    </source>
</evidence>
<keyword evidence="3" id="KW-1185">Reference proteome</keyword>
<feature type="domain" description="Glyoxalase-like" evidence="1">
    <location>
        <begin position="10"/>
        <end position="182"/>
    </location>
</feature>
<evidence type="ECO:0000259" key="1">
    <source>
        <dbReference type="Pfam" id="PF13468"/>
    </source>
</evidence>
<dbReference type="PANTHER" id="PTHR40265">
    <property type="entry name" value="BLL2707 PROTEIN"/>
    <property type="match status" value="1"/>
</dbReference>
<proteinExistence type="predicted"/>
<dbReference type="Pfam" id="PF13468">
    <property type="entry name" value="Glyoxalase_3"/>
    <property type="match status" value="1"/>
</dbReference>
<dbReference type="RefSeq" id="WP_119817112.1">
    <property type="nucleotide sequence ID" value="NZ_CP025066.1"/>
</dbReference>
<dbReference type="SUPFAM" id="SSF54593">
    <property type="entry name" value="Glyoxalase/Bleomycin resistance protein/Dihydroxybiphenyl dioxygenase"/>
    <property type="match status" value="1"/>
</dbReference>
<dbReference type="InterPro" id="IPR025870">
    <property type="entry name" value="Glyoxalase-like_dom"/>
</dbReference>
<dbReference type="AlphaFoldDB" id="A0A343TJ20"/>
<dbReference type="Proteomes" id="UP000263012">
    <property type="component" value="Chromosome"/>
</dbReference>
<sequence>MEPASDEVQIDHVTIAGSDLDRLEAAFESVGIDPDYGGSHDEMPTHMSIIGFEDTTYIELIAKDEVGTAPLWNDAMEGDVGPCAWAVRTSDIDRDVSRLQATGLQVDGPHDYSRERPDGKISRWQLAFPGEGEPGSVLPFLIEDETPLERRVQPTPSAEAAGFGGIDSVVIAVSDLETSVSTFETAFEGVDPTHRSVSTGPFAGSTATFSELPVSLVEPGAGSALSERLDTIGDSPCAFVLEASSPETVREHVGALQTKPCD</sequence>
<gene>
    <name evidence="2" type="ORF">AArcSl_1463</name>
</gene>
<accession>A0A343TJ20</accession>
<dbReference type="Gene3D" id="3.10.180.10">
    <property type="entry name" value="2,3-Dihydroxybiphenyl 1,2-Dioxygenase, domain 1"/>
    <property type="match status" value="1"/>
</dbReference>
<dbReference type="KEGG" id="hdf:AArcSl_1463"/>
<organism evidence="2 3">
    <name type="scientific">Halalkaliarchaeum desulfuricum</name>
    <dbReference type="NCBI Taxonomy" id="2055893"/>
    <lineage>
        <taxon>Archaea</taxon>
        <taxon>Methanobacteriati</taxon>
        <taxon>Methanobacteriota</taxon>
        <taxon>Stenosarchaea group</taxon>
        <taxon>Halobacteria</taxon>
        <taxon>Halobacteriales</taxon>
        <taxon>Haloferacaceae</taxon>
        <taxon>Halalkaliarchaeum</taxon>
    </lineage>
</organism>
<dbReference type="PANTHER" id="PTHR40265:SF1">
    <property type="entry name" value="GLYOXALASE-LIKE DOMAIN-CONTAINING PROTEIN"/>
    <property type="match status" value="1"/>
</dbReference>
<dbReference type="EMBL" id="CP025066">
    <property type="protein sequence ID" value="AUX09092.1"/>
    <property type="molecule type" value="Genomic_DNA"/>
</dbReference>